<dbReference type="EMBL" id="FRAV01000076">
    <property type="protein sequence ID" value="SHM70347.1"/>
    <property type="molecule type" value="Genomic_DNA"/>
</dbReference>
<organism evidence="2 3">
    <name type="scientific">Chryseobacterium polytrichastri</name>
    <dbReference type="NCBI Taxonomy" id="1302687"/>
    <lineage>
        <taxon>Bacteria</taxon>
        <taxon>Pseudomonadati</taxon>
        <taxon>Bacteroidota</taxon>
        <taxon>Flavobacteriia</taxon>
        <taxon>Flavobacteriales</taxon>
        <taxon>Weeksellaceae</taxon>
        <taxon>Chryseobacterium group</taxon>
        <taxon>Chryseobacterium</taxon>
    </lineage>
</organism>
<proteinExistence type="predicted"/>
<protein>
    <recommendedName>
        <fullName evidence="4">DUF3732 domain-containing protein</fullName>
    </recommendedName>
</protein>
<dbReference type="InterPro" id="IPR022205">
    <property type="entry name" value="DUF3732"/>
</dbReference>
<dbReference type="AlphaFoldDB" id="A0A1M7KXU9"/>
<name>A0A1M7KXU9_9FLAO</name>
<evidence type="ECO:0000313" key="3">
    <source>
        <dbReference type="Proteomes" id="UP000184364"/>
    </source>
</evidence>
<evidence type="ECO:0000256" key="1">
    <source>
        <dbReference type="SAM" id="Coils"/>
    </source>
</evidence>
<keyword evidence="3" id="KW-1185">Reference proteome</keyword>
<dbReference type="RefSeq" id="WP_175549649.1">
    <property type="nucleotide sequence ID" value="NZ_FRAV01000076.1"/>
</dbReference>
<dbReference type="Proteomes" id="UP000184364">
    <property type="component" value="Unassembled WGS sequence"/>
</dbReference>
<evidence type="ECO:0008006" key="4">
    <source>
        <dbReference type="Google" id="ProtNLM"/>
    </source>
</evidence>
<keyword evidence="1" id="KW-0175">Coiled coil</keyword>
<reference evidence="3" key="1">
    <citation type="submission" date="2016-11" db="EMBL/GenBank/DDBJ databases">
        <authorList>
            <person name="Varghese N."/>
            <person name="Submissions S."/>
        </authorList>
    </citation>
    <scope>NUCLEOTIDE SEQUENCE [LARGE SCALE GENOMIC DNA]</scope>
    <source>
        <strain evidence="3">DSM 26899</strain>
    </source>
</reference>
<sequence length="380" mass="44108">MDNDRILFTRELDELRVGLQKIQQFDRSKGEYIANVSLELDKRLKPVDWLLQQKGTNVCPFCDSVSEKAIDTLLNLQNERQKNLKVLEASRSDSFSFEKEKGDYKEKIKAKERDIIKIDANIQILRNEDHKNYKKFQDIFEFSGKIEHVLDNLEKISPSANLATELEELATKLARKRKTLKDLKEKFDKEYCFKKVSDAIANYVKILPIENRAQRRVLLDPDVSVGIRIEDTRTKSINFLYKLGSGANHMCFHLATMLGLYEYFLNLPSSGKKKYIPSLLVLDQPSQVYFPEDFKDLGKDNIDIDKKEKISEDIQNTSLIFEACSRFMERSDFQTQIIILEHASKSTWGDAPNINLVEAWRGTFKEPDSFNALIPRSWFG</sequence>
<feature type="coiled-coil region" evidence="1">
    <location>
        <begin position="159"/>
        <end position="186"/>
    </location>
</feature>
<gene>
    <name evidence="2" type="ORF">SAMN05444267_10764</name>
</gene>
<accession>A0A1M7KXU9</accession>
<evidence type="ECO:0000313" key="2">
    <source>
        <dbReference type="EMBL" id="SHM70347.1"/>
    </source>
</evidence>
<dbReference type="STRING" id="1302687.SAMN05444267_10764"/>
<dbReference type="Pfam" id="PF12532">
    <property type="entry name" value="DUF3732"/>
    <property type="match status" value="1"/>
</dbReference>